<proteinExistence type="predicted"/>
<dbReference type="RefSeq" id="WP_159223395.1">
    <property type="nucleotide sequence ID" value="NZ_JAOCKV010000014.1"/>
</dbReference>
<protein>
    <submittedName>
        <fullName evidence="1">Uncharacterized protein</fullName>
    </submittedName>
</protein>
<dbReference type="Proteomes" id="UP000433737">
    <property type="component" value="Unassembled WGS sequence"/>
</dbReference>
<accession>A0AAX3J4H5</accession>
<evidence type="ECO:0000313" key="1">
    <source>
        <dbReference type="EMBL" id="VXB57672.1"/>
    </source>
</evidence>
<dbReference type="AlphaFoldDB" id="A0AAX3J4H5"/>
<reference evidence="1 2" key="1">
    <citation type="submission" date="2019-10" db="EMBL/GenBank/DDBJ databases">
        <authorList>
            <person name="Karimi E."/>
        </authorList>
    </citation>
    <scope>NUCLEOTIDE SEQUENCE [LARGE SCALE GENOMIC DNA]</scope>
    <source>
        <strain evidence="1">Pantoea sp. 111</strain>
    </source>
</reference>
<organism evidence="1 2">
    <name type="scientific">Pantoea brenneri</name>
    <dbReference type="NCBI Taxonomy" id="472694"/>
    <lineage>
        <taxon>Bacteria</taxon>
        <taxon>Pseudomonadati</taxon>
        <taxon>Pseudomonadota</taxon>
        <taxon>Gammaproteobacteria</taxon>
        <taxon>Enterobacterales</taxon>
        <taxon>Erwiniaceae</taxon>
        <taxon>Pantoea</taxon>
    </lineage>
</organism>
<sequence length="118" mass="14053">MSLSLPVHYLNHGLRLLFGMHQQPFCSDWDELLNQIIDSGKIVAHSEHTITFKHAGRLYEIWTANEFYSYGHIYMLDERSTPRKFERRPSLKTMLRLHEIKKKLTDGDFQNFKRAMTQ</sequence>
<comment type="caution">
    <text evidence="1">The sequence shown here is derived from an EMBL/GenBank/DDBJ whole genome shotgun (WGS) entry which is preliminary data.</text>
</comment>
<name>A0AAX3J4H5_9GAMM</name>
<gene>
    <name evidence="1" type="ORF">PANT111_160122</name>
</gene>
<evidence type="ECO:0000313" key="2">
    <source>
        <dbReference type="Proteomes" id="UP000433737"/>
    </source>
</evidence>
<dbReference type="EMBL" id="CABWMH010000008">
    <property type="protein sequence ID" value="VXB57672.1"/>
    <property type="molecule type" value="Genomic_DNA"/>
</dbReference>